<keyword evidence="2" id="KW-1185">Reference proteome</keyword>
<dbReference type="InterPro" id="IPR029152">
    <property type="entry name" value="LKAAEAR1"/>
</dbReference>
<name>A0AAV6H4Y0_9TELE</name>
<proteinExistence type="predicted"/>
<evidence type="ECO:0000313" key="2">
    <source>
        <dbReference type="Proteomes" id="UP000823561"/>
    </source>
</evidence>
<dbReference type="AlphaFoldDB" id="A0AAV6H4Y0"/>
<organism evidence="1 2">
    <name type="scientific">Alosa alosa</name>
    <name type="common">allis shad</name>
    <dbReference type="NCBI Taxonomy" id="278164"/>
    <lineage>
        <taxon>Eukaryota</taxon>
        <taxon>Metazoa</taxon>
        <taxon>Chordata</taxon>
        <taxon>Craniata</taxon>
        <taxon>Vertebrata</taxon>
        <taxon>Euteleostomi</taxon>
        <taxon>Actinopterygii</taxon>
        <taxon>Neopterygii</taxon>
        <taxon>Teleostei</taxon>
        <taxon>Clupei</taxon>
        <taxon>Clupeiformes</taxon>
        <taxon>Clupeoidei</taxon>
        <taxon>Clupeidae</taxon>
        <taxon>Alosa</taxon>
    </lineage>
</organism>
<comment type="caution">
    <text evidence="1">The sequence shown here is derived from an EMBL/GenBank/DDBJ whole genome shotgun (WGS) entry which is preliminary data.</text>
</comment>
<dbReference type="Pfam" id="PF15478">
    <property type="entry name" value="LKAAEAR"/>
    <property type="match status" value="1"/>
</dbReference>
<accession>A0AAV6H4Y0</accession>
<dbReference type="EMBL" id="JADWDJ010000004">
    <property type="protein sequence ID" value="KAG5282195.1"/>
    <property type="molecule type" value="Genomic_DNA"/>
</dbReference>
<gene>
    <name evidence="1" type="ORF">AALO_G00053310</name>
</gene>
<sequence length="149" mass="17327">MDLNKMCPQQRARCQAYMEPSKEAQRWTALAKQRVCATINVTKEKGLQDSNSRRPSDNKTRQDALVGQLKAAEARNRIRQKRLNYHNYRAQEINLMISSQATAQRALRVELLLPTSKSKMKTNDSLDKLQRRRVEEILDDERELTLSRA</sequence>
<protein>
    <submittedName>
        <fullName evidence="1">Uncharacterized protein</fullName>
    </submittedName>
</protein>
<evidence type="ECO:0000313" key="1">
    <source>
        <dbReference type="EMBL" id="KAG5282195.1"/>
    </source>
</evidence>
<dbReference type="Proteomes" id="UP000823561">
    <property type="component" value="Chromosome 4"/>
</dbReference>
<reference evidence="1" key="1">
    <citation type="submission" date="2020-10" db="EMBL/GenBank/DDBJ databases">
        <title>Chromosome-scale genome assembly of the Allis shad, Alosa alosa.</title>
        <authorList>
            <person name="Margot Z."/>
            <person name="Christophe K."/>
            <person name="Cabau C."/>
            <person name="Louis A."/>
            <person name="Berthelot C."/>
            <person name="Parey E."/>
            <person name="Roest Crollius H."/>
            <person name="Montfort J."/>
            <person name="Robinson-Rechavi M."/>
            <person name="Bucao C."/>
            <person name="Bouchez O."/>
            <person name="Gislard M."/>
            <person name="Lluch J."/>
            <person name="Milhes M."/>
            <person name="Lampietro C."/>
            <person name="Lopez Roques C."/>
            <person name="Donnadieu C."/>
            <person name="Braasch I."/>
            <person name="Desvignes T."/>
            <person name="Postlethwait J."/>
            <person name="Bobe J."/>
            <person name="Guiguen Y."/>
        </authorList>
    </citation>
    <scope>NUCLEOTIDE SEQUENCE</scope>
    <source>
        <strain evidence="1">M-15738</strain>
        <tissue evidence="1">Blood</tissue>
    </source>
</reference>
<dbReference type="PANTHER" id="PTHR35665:SF1">
    <property type="entry name" value="PROTEIN LKAAEAR1"/>
    <property type="match status" value="1"/>
</dbReference>
<dbReference type="PANTHER" id="PTHR35665">
    <property type="entry name" value="PROTEIN LKAAEAR1"/>
    <property type="match status" value="1"/>
</dbReference>